<reference evidence="1" key="1">
    <citation type="submission" date="2018-05" db="EMBL/GenBank/DDBJ databases">
        <authorList>
            <person name="Lanie J.A."/>
            <person name="Ng W.-L."/>
            <person name="Kazmierczak K.M."/>
            <person name="Andrzejewski T.M."/>
            <person name="Davidsen T.M."/>
            <person name="Wayne K.J."/>
            <person name="Tettelin H."/>
            <person name="Glass J.I."/>
            <person name="Rusch D."/>
            <person name="Podicherti R."/>
            <person name="Tsui H.-C.T."/>
            <person name="Winkler M.E."/>
        </authorList>
    </citation>
    <scope>NUCLEOTIDE SEQUENCE</scope>
</reference>
<name>A0A382P360_9ZZZZ</name>
<protein>
    <recommendedName>
        <fullName evidence="2">MaoC-like domain-containing protein</fullName>
    </recommendedName>
</protein>
<sequence length="270" mass="30191">MEDMNTWSAMALNTAPDSQNRIHGDELAKEYGFEGGLVPGVTISAYLVHPLIGLWGKEWLDSGFANCRITSPLYDEELFEVKSNIVGETHAHTTLIRRNGVVSANAEIKIIKNLPKPPLLRADKLVEEGFTPPHATKEAWNELKSRGCKAFKFTWGDEDPLIYLRDASDLPDLLQPREGGFSNLSFLLGCSNWALSGNAYMNPWVHMQTISQNYRAVSYGTPLIAEMRVNSVFEKKGHEFIDVGVNLFGEEDKKCVMTINLIAIYKLRGS</sequence>
<organism evidence="1">
    <name type="scientific">marine metagenome</name>
    <dbReference type="NCBI Taxonomy" id="408172"/>
    <lineage>
        <taxon>unclassified sequences</taxon>
        <taxon>metagenomes</taxon>
        <taxon>ecological metagenomes</taxon>
    </lineage>
</organism>
<accession>A0A382P360</accession>
<proteinExistence type="predicted"/>
<evidence type="ECO:0000313" key="1">
    <source>
        <dbReference type="EMBL" id="SVC67035.1"/>
    </source>
</evidence>
<gene>
    <name evidence="1" type="ORF">METZ01_LOCUS319889</name>
</gene>
<dbReference type="EMBL" id="UINC01104121">
    <property type="protein sequence ID" value="SVC67035.1"/>
    <property type="molecule type" value="Genomic_DNA"/>
</dbReference>
<dbReference type="AlphaFoldDB" id="A0A382P360"/>
<evidence type="ECO:0008006" key="2">
    <source>
        <dbReference type="Google" id="ProtNLM"/>
    </source>
</evidence>